<evidence type="ECO:0000256" key="3">
    <source>
        <dbReference type="ARBA" id="ARBA00022448"/>
    </source>
</evidence>
<reference evidence="10 11" key="1">
    <citation type="submission" date="2013-09" db="EMBL/GenBank/DDBJ databases">
        <title>Genome sequencing of Arenimonas malthae.</title>
        <authorList>
            <person name="Chen F."/>
            <person name="Wang G."/>
        </authorList>
    </citation>
    <scope>NUCLEOTIDE SEQUENCE [LARGE SCALE GENOMIC DNA]</scope>
    <source>
        <strain evidence="10 11">CC-JY-1</strain>
    </source>
</reference>
<dbReference type="InterPro" id="IPR051789">
    <property type="entry name" value="Bact_Polyamine_Transport"/>
</dbReference>
<evidence type="ECO:0000256" key="8">
    <source>
        <dbReference type="RuleBase" id="RU363032"/>
    </source>
</evidence>
<dbReference type="EMBL" id="AVCH01000104">
    <property type="protein sequence ID" value="KFN49975.1"/>
    <property type="molecule type" value="Genomic_DNA"/>
</dbReference>
<dbReference type="CDD" id="cd06261">
    <property type="entry name" value="TM_PBP2"/>
    <property type="match status" value="1"/>
</dbReference>
<comment type="similarity">
    <text evidence="2">Belongs to the binding-protein-dependent transport system permease family. CysTW subfamily.</text>
</comment>
<dbReference type="PANTHER" id="PTHR43848:SF2">
    <property type="entry name" value="PUTRESCINE TRANSPORT SYSTEM PERMEASE PROTEIN POTI"/>
    <property type="match status" value="1"/>
</dbReference>
<comment type="caution">
    <text evidence="10">The sequence shown here is derived from an EMBL/GenBank/DDBJ whole genome shotgun (WGS) entry which is preliminary data.</text>
</comment>
<accession>A0A091C047</accession>
<evidence type="ECO:0000313" key="11">
    <source>
        <dbReference type="Proteomes" id="UP000029392"/>
    </source>
</evidence>
<dbReference type="AlphaFoldDB" id="A0A091C047"/>
<feature type="domain" description="ABC transmembrane type-1" evidence="9">
    <location>
        <begin position="64"/>
        <end position="259"/>
    </location>
</feature>
<dbReference type="Gene3D" id="1.10.3720.10">
    <property type="entry name" value="MetI-like"/>
    <property type="match status" value="1"/>
</dbReference>
<feature type="transmembrane region" description="Helical" evidence="8">
    <location>
        <begin position="63"/>
        <end position="88"/>
    </location>
</feature>
<feature type="transmembrane region" description="Helical" evidence="8">
    <location>
        <begin position="140"/>
        <end position="162"/>
    </location>
</feature>
<dbReference type="STRING" id="1384054.N790_01015"/>
<dbReference type="InterPro" id="IPR035906">
    <property type="entry name" value="MetI-like_sf"/>
</dbReference>
<evidence type="ECO:0000313" key="10">
    <source>
        <dbReference type="EMBL" id="KFN49975.1"/>
    </source>
</evidence>
<dbReference type="eggNOG" id="COG1177">
    <property type="taxonomic scope" value="Bacteria"/>
</dbReference>
<keyword evidence="11" id="KW-1185">Reference proteome</keyword>
<dbReference type="GO" id="GO:0055085">
    <property type="term" value="P:transmembrane transport"/>
    <property type="evidence" value="ECO:0007669"/>
    <property type="project" value="InterPro"/>
</dbReference>
<keyword evidence="7 8" id="KW-0472">Membrane</keyword>
<evidence type="ECO:0000256" key="2">
    <source>
        <dbReference type="ARBA" id="ARBA00007069"/>
    </source>
</evidence>
<keyword evidence="5 8" id="KW-0812">Transmembrane</keyword>
<dbReference type="PATRIC" id="fig|1384054.3.peg.978"/>
<protein>
    <submittedName>
        <fullName evidence="10">Putrescine/spermidine ABC transporter permease</fullName>
    </submittedName>
</protein>
<dbReference type="Pfam" id="PF00528">
    <property type="entry name" value="BPD_transp_1"/>
    <property type="match status" value="1"/>
</dbReference>
<name>A0A091C047_9GAMM</name>
<dbReference type="RefSeq" id="WP_052385707.1">
    <property type="nucleotide sequence ID" value="NZ_AVCH01000104.1"/>
</dbReference>
<dbReference type="Proteomes" id="UP000029392">
    <property type="component" value="Unassembled WGS sequence"/>
</dbReference>
<evidence type="ECO:0000256" key="6">
    <source>
        <dbReference type="ARBA" id="ARBA00022989"/>
    </source>
</evidence>
<evidence type="ECO:0000256" key="7">
    <source>
        <dbReference type="ARBA" id="ARBA00023136"/>
    </source>
</evidence>
<evidence type="ECO:0000259" key="9">
    <source>
        <dbReference type="PROSITE" id="PS50928"/>
    </source>
</evidence>
<dbReference type="PANTHER" id="PTHR43848">
    <property type="entry name" value="PUTRESCINE TRANSPORT SYSTEM PERMEASE PROTEIN POTI"/>
    <property type="match status" value="1"/>
</dbReference>
<sequence length="281" mass="30834">MSPGRGNSGFTRAMLVLGFVFLYAPILSLMVYSFNESRLVTVWSGFSVKWYGELFRDQQMMDAAWVSIQVAFWTACASVVLGTMAAMVMTRFRHFPGKTLFGGLITAPLVMPEVITGLSILLLFVSIGPVIGIGEQRGMLTIWIAHVTFCMAFVTVVISSRLQELDRSLEEAAMDLGANRLKVFFVITLPIIAPALISGWLLAFTLSLDDLVIASFVSGPSSTTLPMKVFSSVRLGVSPKINALATLMILVVTVAAVIGWWVMTREDKKRQRDIQLALQKG</sequence>
<evidence type="ECO:0000256" key="5">
    <source>
        <dbReference type="ARBA" id="ARBA00022692"/>
    </source>
</evidence>
<evidence type="ECO:0000256" key="4">
    <source>
        <dbReference type="ARBA" id="ARBA00022475"/>
    </source>
</evidence>
<feature type="transmembrane region" description="Helical" evidence="8">
    <location>
        <begin position="100"/>
        <end position="128"/>
    </location>
</feature>
<comment type="subcellular location">
    <subcellularLocation>
        <location evidence="1 8">Cell membrane</location>
        <topology evidence="1 8">Multi-pass membrane protein</topology>
    </subcellularLocation>
</comment>
<gene>
    <name evidence="10" type="ORF">N790_01015</name>
</gene>
<dbReference type="SUPFAM" id="SSF161098">
    <property type="entry name" value="MetI-like"/>
    <property type="match status" value="1"/>
</dbReference>
<keyword evidence="4" id="KW-1003">Cell membrane</keyword>
<organism evidence="10 11">
    <name type="scientific">Arenimonas malthae CC-JY-1</name>
    <dbReference type="NCBI Taxonomy" id="1384054"/>
    <lineage>
        <taxon>Bacteria</taxon>
        <taxon>Pseudomonadati</taxon>
        <taxon>Pseudomonadota</taxon>
        <taxon>Gammaproteobacteria</taxon>
        <taxon>Lysobacterales</taxon>
        <taxon>Lysobacteraceae</taxon>
        <taxon>Arenimonas</taxon>
    </lineage>
</organism>
<feature type="transmembrane region" description="Helical" evidence="8">
    <location>
        <begin position="12"/>
        <end position="34"/>
    </location>
</feature>
<feature type="transmembrane region" description="Helical" evidence="8">
    <location>
        <begin position="241"/>
        <end position="262"/>
    </location>
</feature>
<keyword evidence="3 8" id="KW-0813">Transport</keyword>
<dbReference type="PROSITE" id="PS50928">
    <property type="entry name" value="ABC_TM1"/>
    <property type="match status" value="1"/>
</dbReference>
<keyword evidence="6 8" id="KW-1133">Transmembrane helix</keyword>
<proteinExistence type="inferred from homology"/>
<evidence type="ECO:0000256" key="1">
    <source>
        <dbReference type="ARBA" id="ARBA00004651"/>
    </source>
</evidence>
<feature type="transmembrane region" description="Helical" evidence="8">
    <location>
        <begin position="183"/>
        <end position="203"/>
    </location>
</feature>
<dbReference type="InterPro" id="IPR000515">
    <property type="entry name" value="MetI-like"/>
</dbReference>
<dbReference type="GO" id="GO:0005886">
    <property type="term" value="C:plasma membrane"/>
    <property type="evidence" value="ECO:0007669"/>
    <property type="project" value="UniProtKB-SubCell"/>
</dbReference>